<evidence type="ECO:0000256" key="1">
    <source>
        <dbReference type="ARBA" id="ARBA00006153"/>
    </source>
</evidence>
<dbReference type="PANTHER" id="PTHR32494:SF5">
    <property type="entry name" value="ALLANTOATE AMIDOHYDROLASE"/>
    <property type="match status" value="1"/>
</dbReference>
<dbReference type="SUPFAM" id="SSF53187">
    <property type="entry name" value="Zn-dependent exopeptidases"/>
    <property type="match status" value="1"/>
</dbReference>
<dbReference type="NCBIfam" id="TIGR01879">
    <property type="entry name" value="hydantase"/>
    <property type="match status" value="1"/>
</dbReference>
<sequence>MIEILPEEIDRQMDWISSISDKEGKGTTRLLYSESWVKAQNSLKELFEKDGMKVEFDEVGNMFATIEGSESPETIIASGSHVDTVVDGGRLDGQLGIMAAYMAMKALVDEYGQPKKSLRIVSMAEEEGSRFPYAFWGSKNIFGIAKKEDVENISDNKEVPFETAMTEAGFGYLTGAPRFNNFDAFIELHIEQGNFLENSGKKVGIVNAIVGQKRYTVKLNGEANHAGTTLMKYRKDVVESYARIVTEVIDKANEIGDPLVVTFGHAEVTPNVVNVVPGEIEFSIDTRHTDQKALNEFAEYIEKVIQKHADAKGIQAELNLWMDEQPVPMDQEIVSVLENVCDQNGLNYQVMHSGAGHDSQIFAPRVPTAMIFVPSIKGISHNPEEHTEAVDIVQGVQALAEALKELAY</sequence>
<keyword evidence="2 3" id="KW-0378">Hydrolase</keyword>
<dbReference type="NCBIfam" id="NF006771">
    <property type="entry name" value="PRK09290.1-5"/>
    <property type="match status" value="1"/>
</dbReference>
<dbReference type="SUPFAM" id="SSF55031">
    <property type="entry name" value="Bacterial exopeptidase dimerisation domain"/>
    <property type="match status" value="1"/>
</dbReference>
<dbReference type="CDD" id="cd03884">
    <property type="entry name" value="M20_bAS"/>
    <property type="match status" value="1"/>
</dbReference>
<dbReference type="RefSeq" id="WP_197115850.1">
    <property type="nucleotide sequence ID" value="NZ_JACBXQ010000005.1"/>
</dbReference>
<gene>
    <name evidence="3" type="primary">allC</name>
    <name evidence="3" type="ORF">HZY91_08530</name>
</gene>
<dbReference type="PIRSF" id="PIRSF001235">
    <property type="entry name" value="Amidase_carbamoylase"/>
    <property type="match status" value="1"/>
</dbReference>
<evidence type="ECO:0000313" key="4">
    <source>
        <dbReference type="Proteomes" id="UP000721415"/>
    </source>
</evidence>
<dbReference type="InterPro" id="IPR036264">
    <property type="entry name" value="Bact_exopeptidase_dim_dom"/>
</dbReference>
<proteinExistence type="inferred from homology"/>
<comment type="caution">
    <text evidence="3">The sequence shown here is derived from an EMBL/GenBank/DDBJ whole genome shotgun (WGS) entry which is preliminary data.</text>
</comment>
<dbReference type="InterPro" id="IPR010158">
    <property type="entry name" value="Amidase_Cbmase"/>
</dbReference>
<dbReference type="Gene3D" id="3.30.70.360">
    <property type="match status" value="1"/>
</dbReference>
<comment type="similarity">
    <text evidence="1">Belongs to the peptidase M20 family.</text>
</comment>
<reference evidence="3 4" key="1">
    <citation type="submission" date="2020-07" db="EMBL/GenBank/DDBJ databases">
        <title>Facklamia lactis sp. nov., isolated from raw milk.</title>
        <authorList>
            <person name="Doll E.V."/>
            <person name="Huptas C."/>
            <person name="Staib L."/>
            <person name="Wenning M."/>
            <person name="Scherer S."/>
        </authorList>
    </citation>
    <scope>NUCLEOTIDE SEQUENCE [LARGE SCALE GENOMIC DNA]</scope>
    <source>
        <strain evidence="3 4">DSM 111018</strain>
    </source>
</reference>
<dbReference type="GO" id="GO:0047652">
    <property type="term" value="F:allantoate deiminase activity"/>
    <property type="evidence" value="ECO:0007669"/>
    <property type="project" value="UniProtKB-EC"/>
</dbReference>
<name>A0ABS0LRY6_9LACT</name>
<organism evidence="3 4">
    <name type="scientific">Facklamia lactis</name>
    <dbReference type="NCBI Taxonomy" id="2749967"/>
    <lineage>
        <taxon>Bacteria</taxon>
        <taxon>Bacillati</taxon>
        <taxon>Bacillota</taxon>
        <taxon>Bacilli</taxon>
        <taxon>Lactobacillales</taxon>
        <taxon>Aerococcaceae</taxon>
        <taxon>Facklamia</taxon>
    </lineage>
</organism>
<dbReference type="EMBL" id="JACBXQ010000005">
    <property type="protein sequence ID" value="MBG9986932.1"/>
    <property type="molecule type" value="Genomic_DNA"/>
</dbReference>
<evidence type="ECO:0000313" key="3">
    <source>
        <dbReference type="EMBL" id="MBG9986932.1"/>
    </source>
</evidence>
<accession>A0ABS0LRY6</accession>
<dbReference type="NCBIfam" id="NF006768">
    <property type="entry name" value="PRK09290.1-1"/>
    <property type="match status" value="1"/>
</dbReference>
<protein>
    <submittedName>
        <fullName evidence="3">Allantoate deiminase</fullName>
        <ecNumber evidence="3">3.5.3.9</ecNumber>
    </submittedName>
</protein>
<dbReference type="Proteomes" id="UP000721415">
    <property type="component" value="Unassembled WGS sequence"/>
</dbReference>
<dbReference type="Gene3D" id="3.40.630.10">
    <property type="entry name" value="Zn peptidases"/>
    <property type="match status" value="1"/>
</dbReference>
<dbReference type="InterPro" id="IPR002933">
    <property type="entry name" value="Peptidase_M20"/>
</dbReference>
<evidence type="ECO:0000256" key="2">
    <source>
        <dbReference type="ARBA" id="ARBA00022801"/>
    </source>
</evidence>
<dbReference type="Pfam" id="PF01546">
    <property type="entry name" value="Peptidase_M20"/>
    <property type="match status" value="1"/>
</dbReference>
<keyword evidence="4" id="KW-1185">Reference proteome</keyword>
<dbReference type="EC" id="3.5.3.9" evidence="3"/>
<dbReference type="PANTHER" id="PTHR32494">
    <property type="entry name" value="ALLANTOATE DEIMINASE-RELATED"/>
    <property type="match status" value="1"/>
</dbReference>